<dbReference type="InterPro" id="IPR002933">
    <property type="entry name" value="Peptidase_M20"/>
</dbReference>
<evidence type="ECO:0000259" key="6">
    <source>
        <dbReference type="Pfam" id="PF07687"/>
    </source>
</evidence>
<dbReference type="HOGENOM" id="CLU_021802_7_0_5"/>
<protein>
    <submittedName>
        <fullName evidence="7">Carboxypeptidase G</fullName>
        <ecNumber evidence="7">3.4.17.11</ecNumber>
    </submittedName>
</protein>
<feature type="active site" evidence="5">
    <location>
        <position position="88"/>
    </location>
</feature>
<dbReference type="PANTHER" id="PTHR43808:SF9">
    <property type="entry name" value="BLL0789 PROTEIN"/>
    <property type="match status" value="1"/>
</dbReference>
<dbReference type="KEGG" id="goy:GLS_c14610"/>
<keyword evidence="2" id="KW-0479">Metal-binding</keyword>
<dbReference type="GO" id="GO:0046872">
    <property type="term" value="F:metal ion binding"/>
    <property type="evidence" value="ECO:0007669"/>
    <property type="project" value="UniProtKB-KW"/>
</dbReference>
<evidence type="ECO:0000313" key="7">
    <source>
        <dbReference type="EMBL" id="AHK71349.1"/>
    </source>
</evidence>
<dbReference type="InterPro" id="IPR001261">
    <property type="entry name" value="ArgE/DapE_CS"/>
</dbReference>
<dbReference type="Proteomes" id="UP000031656">
    <property type="component" value="Chromosome"/>
</dbReference>
<dbReference type="GeneID" id="56905682"/>
<keyword evidence="4" id="KW-0862">Zinc</keyword>
<comment type="cofactor">
    <cofactor evidence="1">
        <name>Zn(2+)</name>
        <dbReference type="ChEBI" id="CHEBI:29105"/>
    </cofactor>
</comment>
<dbReference type="EMBL" id="CP004373">
    <property type="protein sequence ID" value="AHK71349.1"/>
    <property type="molecule type" value="Genomic_DNA"/>
</dbReference>
<dbReference type="RefSeq" id="WP_052327519.1">
    <property type="nucleotide sequence ID" value="NZ_CP004373.1"/>
</dbReference>
<dbReference type="Pfam" id="PF07687">
    <property type="entry name" value="M20_dimer"/>
    <property type="match status" value="1"/>
</dbReference>
<dbReference type="Gene3D" id="3.30.70.360">
    <property type="match status" value="1"/>
</dbReference>
<evidence type="ECO:0000256" key="4">
    <source>
        <dbReference type="ARBA" id="ARBA00022833"/>
    </source>
</evidence>
<dbReference type="AlphaFoldDB" id="A0A067Z559"/>
<dbReference type="Gene3D" id="3.40.630.10">
    <property type="entry name" value="Zn peptidases"/>
    <property type="match status" value="1"/>
</dbReference>
<dbReference type="PIRSF" id="PIRSF037238">
    <property type="entry name" value="Carboxypeptidase_G2"/>
    <property type="match status" value="1"/>
</dbReference>
<feature type="active site" description="Proton acceptor" evidence="5">
    <location>
        <position position="147"/>
    </location>
</feature>
<feature type="domain" description="Peptidase M20 dimerisation" evidence="6">
    <location>
        <begin position="183"/>
        <end position="274"/>
    </location>
</feature>
<evidence type="ECO:0000256" key="3">
    <source>
        <dbReference type="ARBA" id="ARBA00022801"/>
    </source>
</evidence>
<dbReference type="InterPro" id="IPR017150">
    <property type="entry name" value="Pept_M20_glutamate_carboxypep"/>
</dbReference>
<keyword evidence="3 7" id="KW-0378">Hydrolase</keyword>
<keyword evidence="7" id="KW-0121">Carboxypeptidase</keyword>
<evidence type="ECO:0000256" key="2">
    <source>
        <dbReference type="ARBA" id="ARBA00022723"/>
    </source>
</evidence>
<dbReference type="InterPro" id="IPR036264">
    <property type="entry name" value="Bact_exopeptidase_dim_dom"/>
</dbReference>
<reference evidence="7 8" key="1">
    <citation type="journal article" date="2015" name="Appl. Microbiol. Biotechnol.">
        <title>The consequence of an additional NADH dehydrogenase paralog on the growth of Gluconobacter oxydans DSM3504.</title>
        <authorList>
            <person name="Kostner D."/>
            <person name="Luchterhand B."/>
            <person name="Junker A."/>
            <person name="Volland S."/>
            <person name="Daniel R."/>
            <person name="Buchs J."/>
            <person name="Liebl W."/>
            <person name="Ehrenreich A."/>
        </authorList>
    </citation>
    <scope>NUCLEOTIDE SEQUENCE [LARGE SCALE GENOMIC DNA]</scope>
    <source>
        <strain evidence="7">DSM 3504</strain>
    </source>
</reference>
<dbReference type="InterPro" id="IPR050072">
    <property type="entry name" value="Peptidase_M20A"/>
</dbReference>
<dbReference type="PANTHER" id="PTHR43808">
    <property type="entry name" value="ACETYLORNITHINE DEACETYLASE"/>
    <property type="match status" value="1"/>
</dbReference>
<dbReference type="GO" id="GO:0004180">
    <property type="term" value="F:carboxypeptidase activity"/>
    <property type="evidence" value="ECO:0007669"/>
    <property type="project" value="UniProtKB-KW"/>
</dbReference>
<dbReference type="InterPro" id="IPR011650">
    <property type="entry name" value="Peptidase_M20_dimer"/>
</dbReference>
<evidence type="ECO:0000256" key="5">
    <source>
        <dbReference type="PIRSR" id="PIRSR037238-1"/>
    </source>
</evidence>
<dbReference type="SUPFAM" id="SSF55031">
    <property type="entry name" value="Bacterial exopeptidase dimerisation domain"/>
    <property type="match status" value="1"/>
</dbReference>
<proteinExistence type="predicted"/>
<name>A0A067Z559_GLUOY</name>
<gene>
    <name evidence="7" type="primary">cpg</name>
    <name evidence="7" type="ORF">GLS_c14610</name>
</gene>
<evidence type="ECO:0000256" key="1">
    <source>
        <dbReference type="ARBA" id="ARBA00001947"/>
    </source>
</evidence>
<sequence length="378" mass="40365">MQMSPEALSSFLTELKEWVSIETPTTSPEKVNELGRLIMARAKDAGLAAEVHSGNKDTRGAPLGDHIVLYDPERMSNEKGILLLSHIDTVHPIGTLAHTLPWKKEGDRLYGPGIADMKAGVLLAFRVLAALSKKSHLPIRMLIVSDEEIGSPSSRRLIEEEAAKAQYVLVTEPGRPGNGVVSGRKGVGRYFITCHGRPAHSGRAHAEGRSAIRELAHQILALEDMTDESRGITVNVGLIDGGTGANVVAEHASAVVDLRVPDEATGTEMNERILALKAVNPDVELTVEGAINRPGYVKDKGITALVKKAETISHADGQVLFDLSTGGGSDGNFSAAMGVPTLDALGIVGDGAHTLQEYIEISSIPVRWNLLTELVLQK</sequence>
<dbReference type="CDD" id="cd03885">
    <property type="entry name" value="M20_CPDG2"/>
    <property type="match status" value="1"/>
</dbReference>
<keyword evidence="7" id="KW-0645">Protease</keyword>
<accession>A0A067Z559</accession>
<evidence type="ECO:0000313" key="8">
    <source>
        <dbReference type="Proteomes" id="UP000031656"/>
    </source>
</evidence>
<dbReference type="PROSITE" id="PS00759">
    <property type="entry name" value="ARGE_DAPE_CPG2_2"/>
    <property type="match status" value="1"/>
</dbReference>
<dbReference type="SUPFAM" id="SSF53187">
    <property type="entry name" value="Zn-dependent exopeptidases"/>
    <property type="match status" value="1"/>
</dbReference>
<organism evidence="7 8">
    <name type="scientific">Gluconobacter oxydans DSM 3504</name>
    <dbReference type="NCBI Taxonomy" id="1288313"/>
    <lineage>
        <taxon>Bacteria</taxon>
        <taxon>Pseudomonadati</taxon>
        <taxon>Pseudomonadota</taxon>
        <taxon>Alphaproteobacteria</taxon>
        <taxon>Acetobacterales</taxon>
        <taxon>Acetobacteraceae</taxon>
        <taxon>Gluconobacter</taxon>
    </lineage>
</organism>
<dbReference type="PROSITE" id="PS00758">
    <property type="entry name" value="ARGE_DAPE_CPG2_1"/>
    <property type="match status" value="1"/>
</dbReference>
<dbReference type="Pfam" id="PF01546">
    <property type="entry name" value="Peptidase_M20"/>
    <property type="match status" value="1"/>
</dbReference>
<dbReference type="EC" id="3.4.17.11" evidence="7"/>